<dbReference type="AlphaFoldDB" id="A0A1R4H656"/>
<dbReference type="Proteomes" id="UP000195667">
    <property type="component" value="Unassembled WGS sequence"/>
</dbReference>
<protein>
    <recommendedName>
        <fullName evidence="4">Cytochrome c</fullName>
    </recommendedName>
</protein>
<reference evidence="3" key="1">
    <citation type="submission" date="2017-02" db="EMBL/GenBank/DDBJ databases">
        <authorList>
            <person name="Daims H."/>
        </authorList>
    </citation>
    <scope>NUCLEOTIDE SEQUENCE [LARGE SCALE GENOMIC DNA]</scope>
</reference>
<proteinExistence type="predicted"/>
<dbReference type="GO" id="GO:0009055">
    <property type="term" value="F:electron transfer activity"/>
    <property type="evidence" value="ECO:0007669"/>
    <property type="project" value="InterPro"/>
</dbReference>
<dbReference type="GO" id="GO:0020037">
    <property type="term" value="F:heme binding"/>
    <property type="evidence" value="ECO:0007669"/>
    <property type="project" value="InterPro"/>
</dbReference>
<dbReference type="SUPFAM" id="SSF47175">
    <property type="entry name" value="Cytochromes"/>
    <property type="match status" value="1"/>
</dbReference>
<organism evidence="2 3">
    <name type="scientific">Crenothrix polyspora</name>
    <dbReference type="NCBI Taxonomy" id="360316"/>
    <lineage>
        <taxon>Bacteria</taxon>
        <taxon>Pseudomonadati</taxon>
        <taxon>Pseudomonadota</taxon>
        <taxon>Gammaproteobacteria</taxon>
        <taxon>Methylococcales</taxon>
        <taxon>Crenotrichaceae</taxon>
        <taxon>Crenothrix</taxon>
    </lineage>
</organism>
<evidence type="ECO:0000313" key="2">
    <source>
        <dbReference type="EMBL" id="SJM91657.1"/>
    </source>
</evidence>
<dbReference type="GO" id="GO:0005506">
    <property type="term" value="F:iron ion binding"/>
    <property type="evidence" value="ECO:0007669"/>
    <property type="project" value="InterPro"/>
</dbReference>
<dbReference type="RefSeq" id="WP_245807919.1">
    <property type="nucleotide sequence ID" value="NZ_FUKI01000094.1"/>
</dbReference>
<feature type="chain" id="PRO_5012232862" description="Cytochrome c" evidence="1">
    <location>
        <begin position="22"/>
        <end position="147"/>
    </location>
</feature>
<dbReference type="InterPro" id="IPR010980">
    <property type="entry name" value="Cyt_c/b562"/>
</dbReference>
<evidence type="ECO:0000313" key="3">
    <source>
        <dbReference type="Proteomes" id="UP000195667"/>
    </source>
</evidence>
<dbReference type="EMBL" id="FUKI01000094">
    <property type="protein sequence ID" value="SJM91657.1"/>
    <property type="molecule type" value="Genomic_DNA"/>
</dbReference>
<gene>
    <name evidence="2" type="ORF">CRENPOLYSF1_200023</name>
</gene>
<name>A0A1R4H656_9GAMM</name>
<keyword evidence="1" id="KW-0732">Signal</keyword>
<dbReference type="GO" id="GO:0022900">
    <property type="term" value="P:electron transport chain"/>
    <property type="evidence" value="ECO:0007669"/>
    <property type="project" value="InterPro"/>
</dbReference>
<evidence type="ECO:0008006" key="4">
    <source>
        <dbReference type="Google" id="ProtNLM"/>
    </source>
</evidence>
<keyword evidence="3" id="KW-1185">Reference proteome</keyword>
<evidence type="ECO:0000256" key="1">
    <source>
        <dbReference type="SAM" id="SignalP"/>
    </source>
</evidence>
<sequence>MHIMNKTALFLLAFFATSVLAENIDNRQILSLNEPQRNHVLGEMRGLLAGTQNILTALANNDMVAVAQAASPLGLGMAHNAEKHLHGVLPKEFMQMGMSLHKDFDQIAADAESLKNPKHTLQQLSAAMGKCTACHAAYQIRLEKSDR</sequence>
<feature type="signal peptide" evidence="1">
    <location>
        <begin position="1"/>
        <end position="21"/>
    </location>
</feature>
<accession>A0A1R4H656</accession>